<dbReference type="OrthoDB" id="2370221at2759"/>
<accession>A0A507C5J9</accession>
<dbReference type="AlphaFoldDB" id="A0A507C5J9"/>
<organism evidence="1 2">
    <name type="scientific">Synchytrium microbalum</name>
    <dbReference type="NCBI Taxonomy" id="1806994"/>
    <lineage>
        <taxon>Eukaryota</taxon>
        <taxon>Fungi</taxon>
        <taxon>Fungi incertae sedis</taxon>
        <taxon>Chytridiomycota</taxon>
        <taxon>Chytridiomycota incertae sedis</taxon>
        <taxon>Chytridiomycetes</taxon>
        <taxon>Synchytriales</taxon>
        <taxon>Synchytriaceae</taxon>
        <taxon>Synchytrium</taxon>
    </lineage>
</organism>
<dbReference type="PANTHER" id="PTHR31758">
    <property type="entry name" value="BTB/POZ DOMAIN-CONTAINING PROTEIN YLR108C"/>
    <property type="match status" value="1"/>
</dbReference>
<dbReference type="STRING" id="1806994.A0A507C5J9"/>
<keyword evidence="2" id="KW-1185">Reference proteome</keyword>
<name>A0A507C5J9_9FUNG</name>
<gene>
    <name evidence="1" type="ORF">SmJEL517_g04233</name>
</gene>
<dbReference type="RefSeq" id="XP_031023892.1">
    <property type="nucleotide sequence ID" value="XM_031170161.1"/>
</dbReference>
<dbReference type="InterPro" id="IPR011333">
    <property type="entry name" value="SKP1/BTB/POZ_sf"/>
</dbReference>
<dbReference type="PANTHER" id="PTHR31758:SF2">
    <property type="entry name" value="BTB_POZ DOMAIN-CONTAINING PROTEIN YLR108C"/>
    <property type="match status" value="1"/>
</dbReference>
<dbReference type="SUPFAM" id="SSF54695">
    <property type="entry name" value="POZ domain"/>
    <property type="match status" value="1"/>
</dbReference>
<proteinExistence type="predicted"/>
<dbReference type="GeneID" id="42005458"/>
<dbReference type="EMBL" id="QEAO01000027">
    <property type="protein sequence ID" value="TPX32735.1"/>
    <property type="molecule type" value="Genomic_DNA"/>
</dbReference>
<evidence type="ECO:0008006" key="3">
    <source>
        <dbReference type="Google" id="ProtNLM"/>
    </source>
</evidence>
<sequence length="306" mass="34856">MYRVKVGHRVFELTRDSIESDAPNHFTAALLGSFVEARSEQPLFFDRDPELFEFIVRHLRGYTLVPVLESPIPSMSLEAYKANLLADAQYFGLAALIELLDPSPQPDDPGPPLSQTIWNPLKQRNELLLPLRNIDPLRLRFSDSVMFNDENDSPVVARFVAKEVLCRLSLAQYAPPNISTTFTHVLFTYSHEKEKEAIGFQQDDIGSSNLLDACFDIDGLRFTGKDTTECEGILDHKANQIPPEEFDRLKRLRWLITRGNRTISLFLDEMLFTVERAADSPCMFILSARGIRQEEYGWRTITATAT</sequence>
<dbReference type="Proteomes" id="UP000319731">
    <property type="component" value="Unassembled WGS sequence"/>
</dbReference>
<comment type="caution">
    <text evidence="1">The sequence shown here is derived from an EMBL/GenBank/DDBJ whole genome shotgun (WGS) entry which is preliminary data.</text>
</comment>
<protein>
    <recommendedName>
        <fullName evidence="3">Potassium channel tetramerisation-type BTB domain-containing protein</fullName>
    </recommendedName>
</protein>
<evidence type="ECO:0000313" key="2">
    <source>
        <dbReference type="Proteomes" id="UP000319731"/>
    </source>
</evidence>
<evidence type="ECO:0000313" key="1">
    <source>
        <dbReference type="EMBL" id="TPX32735.1"/>
    </source>
</evidence>
<reference evidence="1 2" key="1">
    <citation type="journal article" date="2019" name="Sci. Rep.">
        <title>Comparative genomics of chytrid fungi reveal insights into the obligate biotrophic and pathogenic lifestyle of Synchytrium endobioticum.</title>
        <authorList>
            <person name="van de Vossenberg B.T.L.H."/>
            <person name="Warris S."/>
            <person name="Nguyen H.D.T."/>
            <person name="van Gent-Pelzer M.P.E."/>
            <person name="Joly D.L."/>
            <person name="van de Geest H.C."/>
            <person name="Bonants P.J.M."/>
            <person name="Smith D.S."/>
            <person name="Levesque C.A."/>
            <person name="van der Lee T.A.J."/>
        </authorList>
    </citation>
    <scope>NUCLEOTIDE SEQUENCE [LARGE SCALE GENOMIC DNA]</scope>
    <source>
        <strain evidence="1 2">JEL517</strain>
    </source>
</reference>
<dbReference type="Gene3D" id="3.30.710.10">
    <property type="entry name" value="Potassium Channel Kv1.1, Chain A"/>
    <property type="match status" value="1"/>
</dbReference>